<organism evidence="4 5">
    <name type="scientific">Lichenifustis flavocetrariae</name>
    <dbReference type="NCBI Taxonomy" id="2949735"/>
    <lineage>
        <taxon>Bacteria</taxon>
        <taxon>Pseudomonadati</taxon>
        <taxon>Pseudomonadota</taxon>
        <taxon>Alphaproteobacteria</taxon>
        <taxon>Hyphomicrobiales</taxon>
        <taxon>Lichenihabitantaceae</taxon>
        <taxon>Lichenifustis</taxon>
    </lineage>
</organism>
<evidence type="ECO:0000256" key="1">
    <source>
        <dbReference type="ARBA" id="ARBA00022857"/>
    </source>
</evidence>
<sequence length="294" mass="31535">MTILLAGATGALGGRIARELRLRHVDVKAIVRRGTTPNKIARLEALGVTVVELDPDDGSQVTAACRGASCVVSALNGLRPVIIDTQEVLLQSAVAAGVPRFIPSDFSLDFTKTPPGSNRNLDLRRDFHKLLDAAPIKGTSILNGGFMELLAGQAPFLLFKPKRVLYFGDVDQRLDFTTMDDVAAFTAEAALDPTTPRVLRIAGDQVSARDLAAIAGKVTGKPFKTLRAGNLGALAAVIRILRAVAPGRRSVFPPWQGMQYMHNMFTGQGKLAPLDNGRYPGLRWTSVAEVLATR</sequence>
<keyword evidence="5" id="KW-1185">Reference proteome</keyword>
<evidence type="ECO:0000256" key="2">
    <source>
        <dbReference type="ARBA" id="ARBA00023002"/>
    </source>
</evidence>
<evidence type="ECO:0000313" key="4">
    <source>
        <dbReference type="EMBL" id="MCW6512070.1"/>
    </source>
</evidence>
<dbReference type="InterPro" id="IPR036291">
    <property type="entry name" value="NAD(P)-bd_dom_sf"/>
</dbReference>
<dbReference type="Gene3D" id="3.90.25.10">
    <property type="entry name" value="UDP-galactose 4-epimerase, domain 1"/>
    <property type="match status" value="1"/>
</dbReference>
<reference evidence="4" key="1">
    <citation type="submission" date="2022-05" db="EMBL/GenBank/DDBJ databases">
        <authorList>
            <person name="Pankratov T."/>
        </authorList>
    </citation>
    <scope>NUCLEOTIDE SEQUENCE</scope>
    <source>
        <strain evidence="4">BP6-180914</strain>
    </source>
</reference>
<dbReference type="InterPro" id="IPR045312">
    <property type="entry name" value="PCBER-like"/>
</dbReference>
<dbReference type="InterPro" id="IPR051609">
    <property type="entry name" value="NmrA/Isoflavone_reductase-like"/>
</dbReference>
<dbReference type="EMBL" id="JAMOIM010000039">
    <property type="protein sequence ID" value="MCW6512070.1"/>
    <property type="molecule type" value="Genomic_DNA"/>
</dbReference>
<dbReference type="AlphaFoldDB" id="A0AA41Z840"/>
<keyword evidence="1" id="KW-0521">NADP</keyword>
<dbReference type="Gene3D" id="3.40.50.720">
    <property type="entry name" value="NAD(P)-binding Rossmann-like Domain"/>
    <property type="match status" value="1"/>
</dbReference>
<dbReference type="RefSeq" id="WP_282588449.1">
    <property type="nucleotide sequence ID" value="NZ_JAMOIM010000039.1"/>
</dbReference>
<dbReference type="SUPFAM" id="SSF51735">
    <property type="entry name" value="NAD(P)-binding Rossmann-fold domains"/>
    <property type="match status" value="1"/>
</dbReference>
<dbReference type="GO" id="GO:0016491">
    <property type="term" value="F:oxidoreductase activity"/>
    <property type="evidence" value="ECO:0007669"/>
    <property type="project" value="UniProtKB-KW"/>
</dbReference>
<evidence type="ECO:0000313" key="5">
    <source>
        <dbReference type="Proteomes" id="UP001165667"/>
    </source>
</evidence>
<dbReference type="PANTHER" id="PTHR47706">
    <property type="entry name" value="NMRA-LIKE FAMILY PROTEIN"/>
    <property type="match status" value="1"/>
</dbReference>
<proteinExistence type="predicted"/>
<gene>
    <name evidence="4" type="ORF">M8523_29470</name>
</gene>
<evidence type="ECO:0000259" key="3">
    <source>
        <dbReference type="Pfam" id="PF05368"/>
    </source>
</evidence>
<accession>A0AA41Z840</accession>
<name>A0AA41Z840_9HYPH</name>
<protein>
    <submittedName>
        <fullName evidence="4">Aromatic alcohol reductase</fullName>
    </submittedName>
</protein>
<dbReference type="InterPro" id="IPR008030">
    <property type="entry name" value="NmrA-like"/>
</dbReference>
<keyword evidence="2" id="KW-0560">Oxidoreductase</keyword>
<comment type="caution">
    <text evidence="4">The sequence shown here is derived from an EMBL/GenBank/DDBJ whole genome shotgun (WGS) entry which is preliminary data.</text>
</comment>
<dbReference type="Proteomes" id="UP001165667">
    <property type="component" value="Unassembled WGS sequence"/>
</dbReference>
<dbReference type="CDD" id="cd05259">
    <property type="entry name" value="PCBER_SDR_a"/>
    <property type="match status" value="1"/>
</dbReference>
<dbReference type="PANTHER" id="PTHR47706:SF1">
    <property type="entry name" value="CIPA-LIKE, PUTATIVE (AFU_ORTHOLOGUE AFUA_1G12460)-RELATED"/>
    <property type="match status" value="1"/>
</dbReference>
<feature type="domain" description="NmrA-like" evidence="3">
    <location>
        <begin position="2"/>
        <end position="225"/>
    </location>
</feature>
<dbReference type="Pfam" id="PF05368">
    <property type="entry name" value="NmrA"/>
    <property type="match status" value="1"/>
</dbReference>